<reference evidence="2" key="1">
    <citation type="submission" date="2020-02" db="EMBL/GenBank/DDBJ databases">
        <authorList>
            <person name="Meier V. D."/>
        </authorList>
    </citation>
    <scope>NUCLEOTIDE SEQUENCE</scope>
    <source>
        <strain evidence="2">AVDCRST_MAG71</strain>
    </source>
</reference>
<feature type="region of interest" description="Disordered" evidence="1">
    <location>
        <begin position="1"/>
        <end position="44"/>
    </location>
</feature>
<feature type="compositionally biased region" description="Polar residues" evidence="1">
    <location>
        <begin position="18"/>
        <end position="44"/>
    </location>
</feature>
<accession>A0A6J4KMK1</accession>
<proteinExistence type="predicted"/>
<gene>
    <name evidence="2" type="ORF">AVDCRST_MAG71-637</name>
</gene>
<dbReference type="EMBL" id="CADCUA010000190">
    <property type="protein sequence ID" value="CAA9310246.1"/>
    <property type="molecule type" value="Genomic_DNA"/>
</dbReference>
<dbReference type="AlphaFoldDB" id="A0A6J4KMK1"/>
<organism evidence="2">
    <name type="scientific">uncultured Lysobacter sp</name>
    <dbReference type="NCBI Taxonomy" id="271060"/>
    <lineage>
        <taxon>Bacteria</taxon>
        <taxon>Pseudomonadati</taxon>
        <taxon>Pseudomonadota</taxon>
        <taxon>Gammaproteobacteria</taxon>
        <taxon>Lysobacterales</taxon>
        <taxon>Lysobacteraceae</taxon>
        <taxon>Lysobacter</taxon>
        <taxon>environmental samples</taxon>
    </lineage>
</organism>
<evidence type="ECO:0000313" key="2">
    <source>
        <dbReference type="EMBL" id="CAA9310246.1"/>
    </source>
</evidence>
<name>A0A6J4KMK1_9GAMM</name>
<protein>
    <submittedName>
        <fullName evidence="2">Uncharacterized protein</fullName>
    </submittedName>
</protein>
<evidence type="ECO:0000256" key="1">
    <source>
        <dbReference type="SAM" id="MobiDB-lite"/>
    </source>
</evidence>
<sequence length="44" mass="4940">MPNSTSTAQPIRRAARNMPNNPGSSMTRSLRMQQSVHLPVFSQR</sequence>